<reference evidence="1 2" key="2">
    <citation type="submission" date="2018-11" db="EMBL/GenBank/DDBJ databases">
        <authorList>
            <consortium name="Pathogen Informatics"/>
        </authorList>
    </citation>
    <scope>NUCLEOTIDE SEQUENCE [LARGE SCALE GENOMIC DNA]</scope>
</reference>
<organism evidence="3">
    <name type="scientific">Nippostrongylus brasiliensis</name>
    <name type="common">Rat hookworm</name>
    <dbReference type="NCBI Taxonomy" id="27835"/>
    <lineage>
        <taxon>Eukaryota</taxon>
        <taxon>Metazoa</taxon>
        <taxon>Ecdysozoa</taxon>
        <taxon>Nematoda</taxon>
        <taxon>Chromadorea</taxon>
        <taxon>Rhabditida</taxon>
        <taxon>Rhabditina</taxon>
        <taxon>Rhabditomorpha</taxon>
        <taxon>Strongyloidea</taxon>
        <taxon>Heligmosomidae</taxon>
        <taxon>Nippostrongylus</taxon>
    </lineage>
</organism>
<evidence type="ECO:0000313" key="1">
    <source>
        <dbReference type="EMBL" id="VDL74359.1"/>
    </source>
</evidence>
<evidence type="ECO:0000313" key="2">
    <source>
        <dbReference type="Proteomes" id="UP000271162"/>
    </source>
</evidence>
<proteinExistence type="predicted"/>
<protein>
    <submittedName>
        <fullName evidence="3">UmuC domain-containing protein</fullName>
    </submittedName>
</protein>
<keyword evidence="2" id="KW-1185">Reference proteome</keyword>
<dbReference type="AlphaFoldDB" id="A0A0N4Y4F0"/>
<gene>
    <name evidence="1" type="ORF">NBR_LOCUS10770</name>
</gene>
<sequence>MMQSRKINYSVIILPDTRRDRSLHAMFDIVKELFLGTCDSRGVRGVGVSVNTNLAMNINSFKQLTIRVGHGTLTSSMRAMEKVIYDFYSDLFDSYVFI</sequence>
<dbReference type="EMBL" id="UYSL01020380">
    <property type="protein sequence ID" value="VDL74359.1"/>
    <property type="molecule type" value="Genomic_DNA"/>
</dbReference>
<dbReference type="Proteomes" id="UP000271162">
    <property type="component" value="Unassembled WGS sequence"/>
</dbReference>
<reference evidence="3" key="1">
    <citation type="submission" date="2017-02" db="UniProtKB">
        <authorList>
            <consortium name="WormBaseParasite"/>
        </authorList>
    </citation>
    <scope>IDENTIFICATION</scope>
</reference>
<dbReference type="WBParaSite" id="NBR_0001076901-mRNA-1">
    <property type="protein sequence ID" value="NBR_0001076901-mRNA-1"/>
    <property type="gene ID" value="NBR_0001076901"/>
</dbReference>
<accession>A0A0N4Y4F0</accession>
<name>A0A0N4Y4F0_NIPBR</name>
<evidence type="ECO:0000313" key="3">
    <source>
        <dbReference type="WBParaSite" id="NBR_0001076901-mRNA-1"/>
    </source>
</evidence>